<name>A0A9D9HYZ7_9FIRM</name>
<evidence type="ECO:0000256" key="1">
    <source>
        <dbReference type="SAM" id="SignalP"/>
    </source>
</evidence>
<feature type="signal peptide" evidence="1">
    <location>
        <begin position="1"/>
        <end position="22"/>
    </location>
</feature>
<proteinExistence type="predicted"/>
<dbReference type="Proteomes" id="UP000823618">
    <property type="component" value="Unassembled WGS sequence"/>
</dbReference>
<organism evidence="2 3">
    <name type="scientific">Candidatus Scybalomonas excrementavium</name>
    <dbReference type="NCBI Taxonomy" id="2840943"/>
    <lineage>
        <taxon>Bacteria</taxon>
        <taxon>Bacillati</taxon>
        <taxon>Bacillota</taxon>
        <taxon>Clostridia</taxon>
        <taxon>Lachnospirales</taxon>
        <taxon>Lachnospiraceae</taxon>
        <taxon>Lachnospiraceae incertae sedis</taxon>
        <taxon>Candidatus Scybalomonas</taxon>
    </lineage>
</organism>
<keyword evidence="1" id="KW-0732">Signal</keyword>
<dbReference type="AlphaFoldDB" id="A0A9D9HYZ7"/>
<feature type="chain" id="PRO_5039184101" evidence="1">
    <location>
        <begin position="23"/>
        <end position="292"/>
    </location>
</feature>
<dbReference type="InterPro" id="IPR029046">
    <property type="entry name" value="LolA/LolB/LppX"/>
</dbReference>
<keyword evidence="2" id="KW-0449">Lipoprotein</keyword>
<reference evidence="2" key="1">
    <citation type="submission" date="2020-10" db="EMBL/GenBank/DDBJ databases">
        <authorList>
            <person name="Gilroy R."/>
        </authorList>
    </citation>
    <scope>NUCLEOTIDE SEQUENCE</scope>
    <source>
        <strain evidence="2">E3-2379</strain>
    </source>
</reference>
<dbReference type="InterPro" id="IPR046720">
    <property type="entry name" value="DUF6612"/>
</dbReference>
<protein>
    <submittedName>
        <fullName evidence="2">LppX_LprAFG lipoprotein</fullName>
    </submittedName>
</protein>
<dbReference type="Pfam" id="PF20316">
    <property type="entry name" value="DUF6612"/>
    <property type="match status" value="1"/>
</dbReference>
<dbReference type="Gene3D" id="2.50.20.20">
    <property type="match status" value="1"/>
</dbReference>
<evidence type="ECO:0000313" key="3">
    <source>
        <dbReference type="Proteomes" id="UP000823618"/>
    </source>
</evidence>
<gene>
    <name evidence="2" type="ORF">IAC13_02325</name>
</gene>
<dbReference type="SUPFAM" id="SSF89392">
    <property type="entry name" value="Prokaryotic lipoproteins and lipoprotein localization factors"/>
    <property type="match status" value="1"/>
</dbReference>
<reference evidence="2" key="2">
    <citation type="journal article" date="2021" name="PeerJ">
        <title>Extensive microbial diversity within the chicken gut microbiome revealed by metagenomics and culture.</title>
        <authorList>
            <person name="Gilroy R."/>
            <person name="Ravi A."/>
            <person name="Getino M."/>
            <person name="Pursley I."/>
            <person name="Horton D.L."/>
            <person name="Alikhan N.F."/>
            <person name="Baker D."/>
            <person name="Gharbi K."/>
            <person name="Hall N."/>
            <person name="Watson M."/>
            <person name="Adriaenssens E.M."/>
            <person name="Foster-Nyarko E."/>
            <person name="Jarju S."/>
            <person name="Secka A."/>
            <person name="Antonio M."/>
            <person name="Oren A."/>
            <person name="Chaudhuri R.R."/>
            <person name="La Ragione R."/>
            <person name="Hildebrand F."/>
            <person name="Pallen M.J."/>
        </authorList>
    </citation>
    <scope>NUCLEOTIDE SEQUENCE</scope>
    <source>
        <strain evidence="2">E3-2379</strain>
    </source>
</reference>
<evidence type="ECO:0000313" key="2">
    <source>
        <dbReference type="EMBL" id="MBO8462750.1"/>
    </source>
</evidence>
<dbReference type="PROSITE" id="PS51257">
    <property type="entry name" value="PROKAR_LIPOPROTEIN"/>
    <property type="match status" value="1"/>
</dbReference>
<sequence length="292" mass="31577">MRKLKKLSAILLTGVLTFSAVACGNSTGNHAKTESGASVQERIASVQTKMQEVKSLEMSMDMDMALKATEDGESFDFTMKTSGVTSMLQDPLKAKSDMTVDMGELGSQTVQSYIEEVDGKYMVYSGIDNAWTSTELSADLIAQYDAKQSANAYLKGFSNAKEVGTEEVNGKQTTKIEGEVSGEALEDMVNETGLLQSLTGTVGSDADMLKNMLSDMGGLKITLWVTDDNELVKVEEDMTDMMSKMMEKLSGENGADITMEVSTAKLSVTYDKINAVDDFEIPEEAKNATPVN</sequence>
<comment type="caution">
    <text evidence="2">The sequence shown here is derived from an EMBL/GenBank/DDBJ whole genome shotgun (WGS) entry which is preliminary data.</text>
</comment>
<dbReference type="EMBL" id="JADIML010000071">
    <property type="protein sequence ID" value="MBO8462750.1"/>
    <property type="molecule type" value="Genomic_DNA"/>
</dbReference>
<accession>A0A9D9HYZ7</accession>